<dbReference type="InterPro" id="IPR011600">
    <property type="entry name" value="Pept_C14_caspase"/>
</dbReference>
<dbReference type="GO" id="GO:0004197">
    <property type="term" value="F:cysteine-type endopeptidase activity"/>
    <property type="evidence" value="ECO:0007669"/>
    <property type="project" value="InterPro"/>
</dbReference>
<feature type="region of interest" description="Disordered" evidence="2">
    <location>
        <begin position="311"/>
        <end position="336"/>
    </location>
</feature>
<feature type="chain" id="PRO_5026073453" evidence="3">
    <location>
        <begin position="24"/>
        <end position="385"/>
    </location>
</feature>
<keyword evidence="3" id="KW-0732">Signal</keyword>
<dbReference type="InterPro" id="IPR015917">
    <property type="entry name" value="Pept_C14A"/>
</dbReference>
<dbReference type="AlphaFoldDB" id="A0A6I3KHQ8"/>
<reference evidence="5 6" key="1">
    <citation type="submission" date="2019-11" db="EMBL/GenBank/DDBJ databases">
        <title>Identification of a novel strain.</title>
        <authorList>
            <person name="Xu Q."/>
            <person name="Wang G."/>
        </authorList>
    </citation>
    <scope>NUCLEOTIDE SEQUENCE [LARGE SCALE GENOMIC DNA]</scope>
    <source>
        <strain evidence="6">xq</strain>
    </source>
</reference>
<dbReference type="GO" id="GO:0006508">
    <property type="term" value="P:proteolysis"/>
    <property type="evidence" value="ECO:0007669"/>
    <property type="project" value="InterPro"/>
</dbReference>
<dbReference type="RefSeq" id="WP_154738965.1">
    <property type="nucleotide sequence ID" value="NZ_WMBQ01000001.1"/>
</dbReference>
<gene>
    <name evidence="5" type="ORF">GIW81_09445</name>
</gene>
<protein>
    <submittedName>
        <fullName evidence="5">Peptidase C14</fullName>
    </submittedName>
</protein>
<feature type="compositionally biased region" description="Basic and acidic residues" evidence="2">
    <location>
        <begin position="311"/>
        <end position="326"/>
    </location>
</feature>
<dbReference type="Gene3D" id="3.40.50.1460">
    <property type="match status" value="1"/>
</dbReference>
<dbReference type="Proteomes" id="UP000440694">
    <property type="component" value="Unassembled WGS sequence"/>
</dbReference>
<evidence type="ECO:0000313" key="6">
    <source>
        <dbReference type="Proteomes" id="UP000440694"/>
    </source>
</evidence>
<evidence type="ECO:0000256" key="1">
    <source>
        <dbReference type="ARBA" id="ARBA00010134"/>
    </source>
</evidence>
<dbReference type="EMBL" id="WMBQ01000001">
    <property type="protein sequence ID" value="MTD94554.1"/>
    <property type="molecule type" value="Genomic_DNA"/>
</dbReference>
<dbReference type="SUPFAM" id="SSF52129">
    <property type="entry name" value="Caspase-like"/>
    <property type="match status" value="1"/>
</dbReference>
<evidence type="ECO:0000256" key="3">
    <source>
        <dbReference type="SAM" id="SignalP"/>
    </source>
</evidence>
<comment type="similarity">
    <text evidence="1">Belongs to the peptidase C14A family.</text>
</comment>
<dbReference type="InterPro" id="IPR029030">
    <property type="entry name" value="Caspase-like_dom_sf"/>
</dbReference>
<comment type="caution">
    <text evidence="5">The sequence shown here is derived from an EMBL/GenBank/DDBJ whole genome shotgun (WGS) entry which is preliminary data.</text>
</comment>
<dbReference type="Pfam" id="PF00656">
    <property type="entry name" value="Peptidase_C14"/>
    <property type="match status" value="1"/>
</dbReference>
<dbReference type="PANTHER" id="PTHR22576">
    <property type="entry name" value="MUCOSA ASSOCIATED LYMPHOID TISSUE LYMPHOMA TRANSLOCATION PROTEIN 1/PARACASPASE"/>
    <property type="match status" value="1"/>
</dbReference>
<accession>A0A6I3KHQ8</accession>
<dbReference type="PANTHER" id="PTHR22576:SF37">
    <property type="entry name" value="MUCOSA-ASSOCIATED LYMPHOID TISSUE LYMPHOMA TRANSLOCATION PROTEIN 1"/>
    <property type="match status" value="1"/>
</dbReference>
<proteinExistence type="inferred from homology"/>
<dbReference type="InterPro" id="IPR001309">
    <property type="entry name" value="Pept_C14_p20"/>
</dbReference>
<name>A0A6I3KHQ8_9HYPH</name>
<sequence length="385" mass="41743">MSCDRILLALIASCVLLVLPAAAEKRVALVVGNSTYKEVSPLPNPVNDANDIAAALKASGFDVVLGVDVDKRDFDSRIRSFTQLLETADVAVLFYAGHGLQVGGRNFLIPVDAKLQSERELDFDAVSLDFILKQMELGRADKTNIVFLDACRDNPFSGNLARSMGTRSASIGKGLAQAETGVGTFIAYSTQPGNVAVDGAGRNSPFTAALSKYIKESNHNLTSVMIDVRKDVLAATGGKQVPWDHSALTGEFFFKQTAAAAASRSTTDSGDPEMQSRLRTLEDEVKKKSDTEQTGNIVALAQARERLRQLSEENKADQQRIFDKQYETGGTEDSTSRTNLAMAIGKIQMQMVRRNQQAEKLREEIKALEGKLGLPPEKAQDGAEK</sequence>
<dbReference type="SMART" id="SM00115">
    <property type="entry name" value="CASc"/>
    <property type="match status" value="1"/>
</dbReference>
<organism evidence="5 6">
    <name type="scientific">Hyphomicrobium album</name>
    <dbReference type="NCBI Taxonomy" id="2665159"/>
    <lineage>
        <taxon>Bacteria</taxon>
        <taxon>Pseudomonadati</taxon>
        <taxon>Pseudomonadota</taxon>
        <taxon>Alphaproteobacteria</taxon>
        <taxon>Hyphomicrobiales</taxon>
        <taxon>Hyphomicrobiaceae</taxon>
        <taxon>Hyphomicrobium</taxon>
    </lineage>
</organism>
<evidence type="ECO:0000313" key="5">
    <source>
        <dbReference type="EMBL" id="MTD94554.1"/>
    </source>
</evidence>
<evidence type="ECO:0000256" key="2">
    <source>
        <dbReference type="SAM" id="MobiDB-lite"/>
    </source>
</evidence>
<feature type="domain" description="Caspase family p20" evidence="4">
    <location>
        <begin position="24"/>
        <end position="155"/>
    </location>
</feature>
<dbReference type="InterPro" id="IPR052039">
    <property type="entry name" value="Caspase-related_regulators"/>
</dbReference>
<evidence type="ECO:0000259" key="4">
    <source>
        <dbReference type="PROSITE" id="PS50208"/>
    </source>
</evidence>
<keyword evidence="6" id="KW-1185">Reference proteome</keyword>
<dbReference type="PROSITE" id="PS50208">
    <property type="entry name" value="CASPASE_P20"/>
    <property type="match status" value="1"/>
</dbReference>
<feature type="signal peptide" evidence="3">
    <location>
        <begin position="1"/>
        <end position="23"/>
    </location>
</feature>